<organism evidence="2 3">
    <name type="scientific">Orenia metallireducens</name>
    <dbReference type="NCBI Taxonomy" id="1413210"/>
    <lineage>
        <taxon>Bacteria</taxon>
        <taxon>Bacillati</taxon>
        <taxon>Bacillota</taxon>
        <taxon>Clostridia</taxon>
        <taxon>Halanaerobiales</taxon>
        <taxon>Halobacteroidaceae</taxon>
        <taxon>Orenia</taxon>
    </lineage>
</organism>
<gene>
    <name evidence="2" type="ORF">SAMN06265827_12746</name>
</gene>
<dbReference type="RefSeq" id="WP_097019006.1">
    <property type="nucleotide sequence ID" value="NZ_OBDZ01000027.1"/>
</dbReference>
<dbReference type="Pfam" id="PF00144">
    <property type="entry name" value="Beta-lactamase"/>
    <property type="match status" value="1"/>
</dbReference>
<evidence type="ECO:0000313" key="2">
    <source>
        <dbReference type="EMBL" id="SNY40804.1"/>
    </source>
</evidence>
<protein>
    <submittedName>
        <fullName evidence="2">CubicO group peptidase, beta-lactamase class C family</fullName>
    </submittedName>
</protein>
<proteinExistence type="predicted"/>
<name>A0A285HYN1_9FIRM</name>
<accession>A0A285HYN1</accession>
<dbReference type="InterPro" id="IPR012338">
    <property type="entry name" value="Beta-lactam/transpept-like"/>
</dbReference>
<evidence type="ECO:0000259" key="1">
    <source>
        <dbReference type="Pfam" id="PF00144"/>
    </source>
</evidence>
<dbReference type="InterPro" id="IPR001466">
    <property type="entry name" value="Beta-lactam-related"/>
</dbReference>
<evidence type="ECO:0000313" key="3">
    <source>
        <dbReference type="Proteomes" id="UP000219573"/>
    </source>
</evidence>
<keyword evidence="3" id="KW-1185">Reference proteome</keyword>
<dbReference type="InterPro" id="IPR050789">
    <property type="entry name" value="Diverse_Enzym_Activities"/>
</dbReference>
<dbReference type="Gene3D" id="3.40.710.10">
    <property type="entry name" value="DD-peptidase/beta-lactamase superfamily"/>
    <property type="match status" value="1"/>
</dbReference>
<dbReference type="Proteomes" id="UP000219573">
    <property type="component" value="Unassembled WGS sequence"/>
</dbReference>
<dbReference type="PANTHER" id="PTHR43283">
    <property type="entry name" value="BETA-LACTAMASE-RELATED"/>
    <property type="match status" value="1"/>
</dbReference>
<dbReference type="SUPFAM" id="SSF56601">
    <property type="entry name" value="beta-lactamase/transpeptidase-like"/>
    <property type="match status" value="1"/>
</dbReference>
<dbReference type="AlphaFoldDB" id="A0A285HYN1"/>
<feature type="domain" description="Beta-lactamase-related" evidence="1">
    <location>
        <begin position="28"/>
        <end position="368"/>
    </location>
</feature>
<sequence>MEKLQIHEKKSDYRPEDVDFLPEKIAILDQHFQSLIKEDKLQGASYLISRDDKIFAHKSMGKLRADKNDDRDLMPDSIREIQSITKLFTTVAIMQLVEKGAIRLDQPVMEILEEFNKPLFAKITIFHLLTHTSGLAADPGAYFEPYPSDWSWSNKKEWIKEILRGHTRVEPGKEWGDFSAGFAILAAIISKKSGMIYEDYIMENILKPLGMKDTSFGIRGMDLDNVEAIRAKVDRTCINYQTPDTEELIELITKEEKDNLKCKELRPSGGIYSTLEDLQKFGQMFLNKGRYNNKQIISRKSVEAMTRNHLKGVKDYCWNAGGVEKEYGLGFKVHSNTQLLSPGSFSHEGAGLCGLYIDPVENMMMTFFCPLVDEWVAESIINTLNIVWSGIL</sequence>
<dbReference type="EMBL" id="OBDZ01000027">
    <property type="protein sequence ID" value="SNY40804.1"/>
    <property type="molecule type" value="Genomic_DNA"/>
</dbReference>
<reference evidence="3" key="1">
    <citation type="submission" date="2017-09" db="EMBL/GenBank/DDBJ databases">
        <authorList>
            <person name="Varghese N."/>
            <person name="Submissions S."/>
        </authorList>
    </citation>
    <scope>NUCLEOTIDE SEQUENCE [LARGE SCALE GENOMIC DNA]</scope>
    <source>
        <strain evidence="3">MSL47</strain>
    </source>
</reference>
<dbReference type="OrthoDB" id="9797709at2"/>